<evidence type="ECO:0000313" key="1">
    <source>
        <dbReference type="EMBL" id="SVB66733.1"/>
    </source>
</evidence>
<accession>A0A382FWU3</accession>
<name>A0A382FWU3_9ZZZZ</name>
<dbReference type="SUPFAM" id="SSF52540">
    <property type="entry name" value="P-loop containing nucleoside triphosphate hydrolases"/>
    <property type="match status" value="1"/>
</dbReference>
<organism evidence="1">
    <name type="scientific">marine metagenome</name>
    <dbReference type="NCBI Taxonomy" id="408172"/>
    <lineage>
        <taxon>unclassified sequences</taxon>
        <taxon>metagenomes</taxon>
        <taxon>ecological metagenomes</taxon>
    </lineage>
</organism>
<gene>
    <name evidence="1" type="ORF">METZ01_LOCUS219587</name>
</gene>
<dbReference type="Pfam" id="PF13469">
    <property type="entry name" value="Sulfotransfer_3"/>
    <property type="match status" value="1"/>
</dbReference>
<sequence length="329" mass="40041">MTKIDYKLKEKAFYEKNYNFFQRILHDITLGSKFIKKSLYEIEKIIYLKKIEIQNQKHIFITGLPRSGTTILLNFLYSSNNFCSLKYSNMPFIMAPNISRLFQKKNFTSQERYHQDGIMFDLNSPEAFDEVFFSSFDTSEIKNEFLNYVQLVLQYENNKRYLSKNNSNYKRIDIILSLLSNSLFIIPIREPLQHSYSLLTQNYHFYKLQRRYDFARRYMNYLGLHAFGINHIPWNKPNRYNDYKNINYWLEQWILFYKNIYENYSNYSNCKFVVYEKLNNEGIIDDLKNFVEINFSNHFKFVVSHKNISLNYDEELYNVAKKIYLKFRN</sequence>
<reference evidence="1" key="1">
    <citation type="submission" date="2018-05" db="EMBL/GenBank/DDBJ databases">
        <authorList>
            <person name="Lanie J.A."/>
            <person name="Ng W.-L."/>
            <person name="Kazmierczak K.M."/>
            <person name="Andrzejewski T.M."/>
            <person name="Davidsen T.M."/>
            <person name="Wayne K.J."/>
            <person name="Tettelin H."/>
            <person name="Glass J.I."/>
            <person name="Rusch D."/>
            <person name="Podicherti R."/>
            <person name="Tsui H.-C.T."/>
            <person name="Winkler M.E."/>
        </authorList>
    </citation>
    <scope>NUCLEOTIDE SEQUENCE</scope>
</reference>
<dbReference type="Gene3D" id="3.40.50.300">
    <property type="entry name" value="P-loop containing nucleotide triphosphate hydrolases"/>
    <property type="match status" value="1"/>
</dbReference>
<dbReference type="AlphaFoldDB" id="A0A382FWU3"/>
<proteinExistence type="predicted"/>
<dbReference type="InterPro" id="IPR027417">
    <property type="entry name" value="P-loop_NTPase"/>
</dbReference>
<dbReference type="EMBL" id="UINC01051967">
    <property type="protein sequence ID" value="SVB66733.1"/>
    <property type="molecule type" value="Genomic_DNA"/>
</dbReference>
<evidence type="ECO:0008006" key="2">
    <source>
        <dbReference type="Google" id="ProtNLM"/>
    </source>
</evidence>
<protein>
    <recommendedName>
        <fullName evidence="2">Sulfotransferase domain-containing protein</fullName>
    </recommendedName>
</protein>